<dbReference type="PANTHER" id="PTHR21256:SF2">
    <property type="entry name" value="HISTIDINE BIOSYNTHESIS TRIFUNCTIONAL PROTEIN"/>
    <property type="match status" value="1"/>
</dbReference>
<organism evidence="12 13">
    <name type="scientific">Sediminibacillus dalangtanensis</name>
    <dbReference type="NCBI Taxonomy" id="2729421"/>
    <lineage>
        <taxon>Bacteria</taxon>
        <taxon>Bacillati</taxon>
        <taxon>Bacillota</taxon>
        <taxon>Bacilli</taxon>
        <taxon>Bacillales</taxon>
        <taxon>Bacillaceae</taxon>
        <taxon>Sediminibacillus</taxon>
    </lineage>
</organism>
<dbReference type="PANTHER" id="PTHR21256">
    <property type="entry name" value="HISTIDINOL DEHYDROGENASE HDH"/>
    <property type="match status" value="1"/>
</dbReference>
<dbReference type="GO" id="GO:0004399">
    <property type="term" value="F:histidinol dehydrogenase activity"/>
    <property type="evidence" value="ECO:0007669"/>
    <property type="project" value="UniProtKB-EC"/>
</dbReference>
<feature type="binding site" evidence="8">
    <location>
        <position position="416"/>
    </location>
    <ligand>
        <name>substrate</name>
    </ligand>
</feature>
<dbReference type="NCBIfam" id="TIGR00069">
    <property type="entry name" value="hisD"/>
    <property type="match status" value="1"/>
</dbReference>
<dbReference type="Gene3D" id="3.40.50.1980">
    <property type="entry name" value="Nitrogenase molybdenum iron protein domain"/>
    <property type="match status" value="2"/>
</dbReference>
<evidence type="ECO:0000256" key="10">
    <source>
        <dbReference type="RuleBase" id="RU004175"/>
    </source>
</evidence>
<feature type="binding site" evidence="8">
    <location>
        <position position="258"/>
    </location>
    <ligand>
        <name>Zn(2+)</name>
        <dbReference type="ChEBI" id="CHEBI:29105"/>
    </ligand>
</feature>
<dbReference type="InterPro" id="IPR022695">
    <property type="entry name" value="Histidinol_DH_monofunct"/>
</dbReference>
<proteinExistence type="inferred from homology"/>
<keyword evidence="8" id="KW-0520">NAD</keyword>
<evidence type="ECO:0000256" key="7">
    <source>
        <dbReference type="ARBA" id="ARBA00049489"/>
    </source>
</evidence>
<feature type="binding site" evidence="8">
    <location>
        <position position="258"/>
    </location>
    <ligand>
        <name>substrate</name>
    </ligand>
</feature>
<evidence type="ECO:0000256" key="3">
    <source>
        <dbReference type="ARBA" id="ARBA00012965"/>
    </source>
</evidence>
<keyword evidence="8" id="KW-0028">Amino-acid biosynthesis</keyword>
<dbReference type="CDD" id="cd06572">
    <property type="entry name" value="Histidinol_dh"/>
    <property type="match status" value="1"/>
</dbReference>
<evidence type="ECO:0000313" key="12">
    <source>
        <dbReference type="EMBL" id="QTM99539.1"/>
    </source>
</evidence>
<dbReference type="Proteomes" id="UP000665043">
    <property type="component" value="Chromosome"/>
</dbReference>
<evidence type="ECO:0000256" key="9">
    <source>
        <dbReference type="PIRNR" id="PIRNR000099"/>
    </source>
</evidence>
<feature type="active site" description="Proton acceptor" evidence="8">
    <location>
        <position position="323"/>
    </location>
</feature>
<feature type="binding site" evidence="8">
    <location>
        <position position="210"/>
    </location>
    <ligand>
        <name>NAD(+)</name>
        <dbReference type="ChEBI" id="CHEBI:57540"/>
    </ligand>
</feature>
<evidence type="ECO:0000256" key="2">
    <source>
        <dbReference type="ARBA" id="ARBA00010178"/>
    </source>
</evidence>
<dbReference type="EC" id="1.1.1.23" evidence="3 8"/>
<dbReference type="InterPro" id="IPR001692">
    <property type="entry name" value="Histidinol_DH_CS"/>
</dbReference>
<dbReference type="RefSeq" id="WP_209368908.1">
    <property type="nucleotide sequence ID" value="NZ_CP046956.1"/>
</dbReference>
<feature type="binding site" evidence="8">
    <location>
        <position position="416"/>
    </location>
    <ligand>
        <name>Zn(2+)</name>
        <dbReference type="ChEBI" id="CHEBI:29105"/>
    </ligand>
</feature>
<dbReference type="PRINTS" id="PR00083">
    <property type="entry name" value="HOLDHDRGNASE"/>
</dbReference>
<sequence length="437" mass="47072">MIPIYSAEKYKELFLKRKMRSRLDNDILQTAKQVIDDIRTDGDEALKRYVKKFDGEVPVAWRVEEQERQQAWETVSEEVVASLRAAADNIKSFHKKQLQNTRFMDMTEDIMSGQLYRAIERAGIYVPGGTASYPSTVLMNAIPAVLAGVKQVIMVTPARNGETISPVLSVAADIAGVDSIYKIGGIQAIAALAYGTESIPPVDKIVGPGNAYVAAAKSLVFGDVGIDMIAGPSEVCIIADETADPAFVAADMIAQAEHDKASKAVLFTTSHSLAETTSAQIKQQCTSLPRREIAEASLSENGAIVLVDDLDEAFTLANRLAPEHLEIQTAAPLQLLGKVQNAGSVFLGSYTPEALGDYYAGPNHVLPTAGTARFSSGLSVDDFIKKTTFLYYSEKALQTASAHVCNVAETEELEGHSRAVKQRAGKRGGSGKNENSE</sequence>
<dbReference type="Gene3D" id="1.20.5.1300">
    <property type="match status" value="1"/>
</dbReference>
<keyword evidence="13" id="KW-1185">Reference proteome</keyword>
<dbReference type="Pfam" id="PF00815">
    <property type="entry name" value="Histidinol_dh"/>
    <property type="match status" value="1"/>
</dbReference>
<gene>
    <name evidence="8 12" type="primary">hisD</name>
    <name evidence="12" type="ORF">ERJ70_09640</name>
</gene>
<evidence type="ECO:0000256" key="1">
    <source>
        <dbReference type="ARBA" id="ARBA00003850"/>
    </source>
</evidence>
<dbReference type="HAMAP" id="MF_01024">
    <property type="entry name" value="HisD"/>
    <property type="match status" value="1"/>
</dbReference>
<feature type="region of interest" description="Disordered" evidence="11">
    <location>
        <begin position="413"/>
        <end position="437"/>
    </location>
</feature>
<feature type="binding site" evidence="8">
    <location>
        <position position="187"/>
    </location>
    <ligand>
        <name>NAD(+)</name>
        <dbReference type="ChEBI" id="CHEBI:57540"/>
    </ligand>
</feature>
<protein>
    <recommendedName>
        <fullName evidence="3 8">Histidinol dehydrogenase</fullName>
        <shortName evidence="8">HDH</shortName>
        <ecNumber evidence="3 8">1.1.1.23</ecNumber>
    </recommendedName>
</protein>
<dbReference type="PIRSF" id="PIRSF000099">
    <property type="entry name" value="Histidinol_dh"/>
    <property type="match status" value="1"/>
</dbReference>
<feature type="binding site" evidence="8">
    <location>
        <position position="324"/>
    </location>
    <ligand>
        <name>substrate</name>
    </ligand>
</feature>
<reference evidence="12 13" key="1">
    <citation type="submission" date="2019-12" db="EMBL/GenBank/DDBJ databases">
        <title>The whole genome sequencing of a strain isolated from a Mars analog, Dalangtan Playa.</title>
        <authorList>
            <person name="Huang T."/>
        </authorList>
    </citation>
    <scope>NUCLEOTIDE SEQUENCE [LARGE SCALE GENOMIC DNA]</scope>
    <source>
        <strain evidence="12 13">DP4-553-S</strain>
    </source>
</reference>
<evidence type="ECO:0000256" key="4">
    <source>
        <dbReference type="ARBA" id="ARBA00022723"/>
    </source>
</evidence>
<feature type="binding site" evidence="8">
    <location>
        <position position="233"/>
    </location>
    <ligand>
        <name>substrate</name>
    </ligand>
</feature>
<dbReference type="InterPro" id="IPR012131">
    <property type="entry name" value="Hstdl_DH"/>
</dbReference>
<keyword evidence="8" id="KW-0368">Histidine biosynthesis</keyword>
<evidence type="ECO:0000313" key="13">
    <source>
        <dbReference type="Proteomes" id="UP000665043"/>
    </source>
</evidence>
<evidence type="ECO:0000256" key="11">
    <source>
        <dbReference type="SAM" id="MobiDB-lite"/>
    </source>
</evidence>
<comment type="cofactor">
    <cofactor evidence="8">
        <name>Zn(2+)</name>
        <dbReference type="ChEBI" id="CHEBI:29105"/>
    </cofactor>
    <text evidence="8">Binds 1 zinc ion per subunit.</text>
</comment>
<feature type="binding site" evidence="8">
    <location>
        <position position="411"/>
    </location>
    <ligand>
        <name>substrate</name>
    </ligand>
</feature>
<comment type="function">
    <text evidence="1 8">Catalyzes the sequential NAD-dependent oxidations of L-histidinol to L-histidinaldehyde and then to L-histidine.</text>
</comment>
<keyword evidence="4 8" id="KW-0479">Metal-binding</keyword>
<keyword evidence="6 8" id="KW-0560">Oxidoreductase</keyword>
<dbReference type="EMBL" id="CP046956">
    <property type="protein sequence ID" value="QTM99539.1"/>
    <property type="molecule type" value="Genomic_DNA"/>
</dbReference>
<feature type="active site" description="Proton acceptor" evidence="8">
    <location>
        <position position="324"/>
    </location>
</feature>
<feature type="binding site" evidence="8">
    <location>
        <position position="357"/>
    </location>
    <ligand>
        <name>substrate</name>
    </ligand>
</feature>
<feature type="binding site" evidence="8">
    <location>
        <position position="255"/>
    </location>
    <ligand>
        <name>Zn(2+)</name>
        <dbReference type="ChEBI" id="CHEBI:29105"/>
    </ligand>
</feature>
<evidence type="ECO:0000256" key="8">
    <source>
        <dbReference type="HAMAP-Rule" id="MF_01024"/>
    </source>
</evidence>
<evidence type="ECO:0000256" key="6">
    <source>
        <dbReference type="ARBA" id="ARBA00023002"/>
    </source>
</evidence>
<keyword evidence="5 8" id="KW-0862">Zinc</keyword>
<comment type="catalytic activity">
    <reaction evidence="7 8">
        <text>L-histidinol + 2 NAD(+) + H2O = L-histidine + 2 NADH + 3 H(+)</text>
        <dbReference type="Rhea" id="RHEA:20641"/>
        <dbReference type="ChEBI" id="CHEBI:15377"/>
        <dbReference type="ChEBI" id="CHEBI:15378"/>
        <dbReference type="ChEBI" id="CHEBI:57540"/>
        <dbReference type="ChEBI" id="CHEBI:57595"/>
        <dbReference type="ChEBI" id="CHEBI:57699"/>
        <dbReference type="ChEBI" id="CHEBI:57945"/>
        <dbReference type="EC" id="1.1.1.23"/>
    </reaction>
</comment>
<comment type="similarity">
    <text evidence="2 8 9 10">Belongs to the histidinol dehydrogenase family.</text>
</comment>
<comment type="pathway">
    <text evidence="8">Amino-acid biosynthesis; L-histidine biosynthesis; L-histidine from 5-phospho-alpha-D-ribose 1-diphosphate: step 9/9.</text>
</comment>
<evidence type="ECO:0000256" key="5">
    <source>
        <dbReference type="ARBA" id="ARBA00022833"/>
    </source>
</evidence>
<feature type="binding site" evidence="8">
    <location>
        <position position="125"/>
    </location>
    <ligand>
        <name>NAD(+)</name>
        <dbReference type="ChEBI" id="CHEBI:57540"/>
    </ligand>
</feature>
<dbReference type="InterPro" id="IPR016161">
    <property type="entry name" value="Ald_DH/histidinol_DH"/>
</dbReference>
<dbReference type="SUPFAM" id="SSF53720">
    <property type="entry name" value="ALDH-like"/>
    <property type="match status" value="1"/>
</dbReference>
<name>A0ABX7VRP7_9BACI</name>
<feature type="binding site" evidence="8">
    <location>
        <position position="357"/>
    </location>
    <ligand>
        <name>Zn(2+)</name>
        <dbReference type="ChEBI" id="CHEBI:29105"/>
    </ligand>
</feature>
<dbReference type="PROSITE" id="PS00611">
    <property type="entry name" value="HISOL_DEHYDROGENASE"/>
    <property type="match status" value="1"/>
</dbReference>
<accession>A0ABX7VRP7</accession>
<feature type="binding site" evidence="8">
    <location>
        <position position="255"/>
    </location>
    <ligand>
        <name>substrate</name>
    </ligand>
</feature>